<dbReference type="EMBL" id="JANJYI010000002">
    <property type="protein sequence ID" value="KAK2661319.1"/>
    <property type="molecule type" value="Genomic_DNA"/>
</dbReference>
<organism evidence="2 3">
    <name type="scientific">Dipteronia dyeriana</name>
    <dbReference type="NCBI Taxonomy" id="168575"/>
    <lineage>
        <taxon>Eukaryota</taxon>
        <taxon>Viridiplantae</taxon>
        <taxon>Streptophyta</taxon>
        <taxon>Embryophyta</taxon>
        <taxon>Tracheophyta</taxon>
        <taxon>Spermatophyta</taxon>
        <taxon>Magnoliopsida</taxon>
        <taxon>eudicotyledons</taxon>
        <taxon>Gunneridae</taxon>
        <taxon>Pentapetalae</taxon>
        <taxon>rosids</taxon>
        <taxon>malvids</taxon>
        <taxon>Sapindales</taxon>
        <taxon>Sapindaceae</taxon>
        <taxon>Hippocastanoideae</taxon>
        <taxon>Acereae</taxon>
        <taxon>Dipteronia</taxon>
    </lineage>
</organism>
<reference evidence="2" key="1">
    <citation type="journal article" date="2023" name="Plant J.">
        <title>Genome sequences and population genomics provide insights into the demographic history, inbreeding, and mutation load of two 'living fossil' tree species of Dipteronia.</title>
        <authorList>
            <person name="Feng Y."/>
            <person name="Comes H.P."/>
            <person name="Chen J."/>
            <person name="Zhu S."/>
            <person name="Lu R."/>
            <person name="Zhang X."/>
            <person name="Li P."/>
            <person name="Qiu J."/>
            <person name="Olsen K.M."/>
            <person name="Qiu Y."/>
        </authorList>
    </citation>
    <scope>NUCLEOTIDE SEQUENCE</scope>
    <source>
        <strain evidence="2">KIB01</strain>
    </source>
</reference>
<accession>A0AAD9XKT3</accession>
<feature type="region of interest" description="Disordered" evidence="1">
    <location>
        <begin position="27"/>
        <end position="100"/>
    </location>
</feature>
<dbReference type="AlphaFoldDB" id="A0AAD9XKT3"/>
<name>A0AAD9XKT3_9ROSI</name>
<dbReference type="PANTHER" id="PTHR34281:SF2">
    <property type="entry name" value="PROTEIN EARLY FLOWERING 3"/>
    <property type="match status" value="1"/>
</dbReference>
<gene>
    <name evidence="2" type="ORF">Ddye_007852</name>
</gene>
<dbReference type="PANTHER" id="PTHR34281">
    <property type="entry name" value="PROTEIN EARLY FLOWERING 3"/>
    <property type="match status" value="1"/>
</dbReference>
<evidence type="ECO:0000256" key="1">
    <source>
        <dbReference type="SAM" id="MobiDB-lite"/>
    </source>
</evidence>
<dbReference type="GO" id="GO:2000028">
    <property type="term" value="P:regulation of photoperiodism, flowering"/>
    <property type="evidence" value="ECO:0007669"/>
    <property type="project" value="InterPro"/>
</dbReference>
<comment type="caution">
    <text evidence="2">The sequence shown here is derived from an EMBL/GenBank/DDBJ whole genome shotgun (WGS) entry which is preliminary data.</text>
</comment>
<evidence type="ECO:0000313" key="2">
    <source>
        <dbReference type="EMBL" id="KAK2661319.1"/>
    </source>
</evidence>
<dbReference type="Proteomes" id="UP001280121">
    <property type="component" value="Unassembled WGS sequence"/>
</dbReference>
<proteinExistence type="predicted"/>
<evidence type="ECO:0000313" key="3">
    <source>
        <dbReference type="Proteomes" id="UP001280121"/>
    </source>
</evidence>
<feature type="compositionally biased region" description="Low complexity" evidence="1">
    <location>
        <begin position="63"/>
        <end position="81"/>
    </location>
</feature>
<protein>
    <submittedName>
        <fullName evidence="2">Uncharacterized protein</fullName>
    </submittedName>
</protein>
<dbReference type="InterPro" id="IPR039319">
    <property type="entry name" value="ELF3-like"/>
</dbReference>
<keyword evidence="3" id="KW-1185">Reference proteome</keyword>
<sequence length="140" mass="15440">MRNPEMKKGKDDEKIKGPMFLRLHVNDTEKGGPIAPSRNKMALYEQLNIPTQRFNSGVPPLNPSKSSSLGPPGSSSQGSGPERNLLFPFSVPPKTPTHLPENFHARLFAGATLTNPLPQLEQRKKASDEDDFVVPVFIHT</sequence>